<evidence type="ECO:0000256" key="6">
    <source>
        <dbReference type="ARBA" id="ARBA00023239"/>
    </source>
</evidence>
<dbReference type="Gene3D" id="1.10.3330.10">
    <property type="entry name" value="Oxo-4-hydroxy-4-carboxy-5-ureidoimidazoline decarboxylase"/>
    <property type="match status" value="1"/>
</dbReference>
<dbReference type="GO" id="GO:0019628">
    <property type="term" value="P:urate catabolic process"/>
    <property type="evidence" value="ECO:0007669"/>
    <property type="project" value="TreeGrafter"/>
</dbReference>
<dbReference type="EC" id="4.1.1.97" evidence="3"/>
<accession>A0A0P4WQ62</accession>
<evidence type="ECO:0000256" key="1">
    <source>
        <dbReference type="ARBA" id="ARBA00001163"/>
    </source>
</evidence>
<comment type="pathway">
    <text evidence="2">Purine metabolism; urate degradation; (S)-allantoin from urate: step 3/3.</text>
</comment>
<dbReference type="InterPro" id="IPR018020">
    <property type="entry name" value="OHCU_decarboxylase"/>
</dbReference>
<comment type="catalytic activity">
    <reaction evidence="1">
        <text>5-hydroxy-2-oxo-4-ureido-2,5-dihydro-1H-imidazole-5-carboxylate + H(+) = (S)-allantoin + CO2</text>
        <dbReference type="Rhea" id="RHEA:26301"/>
        <dbReference type="ChEBI" id="CHEBI:15378"/>
        <dbReference type="ChEBI" id="CHEBI:15678"/>
        <dbReference type="ChEBI" id="CHEBI:16526"/>
        <dbReference type="ChEBI" id="CHEBI:58639"/>
        <dbReference type="EC" id="4.1.1.97"/>
    </reaction>
</comment>
<evidence type="ECO:0000256" key="4">
    <source>
        <dbReference type="ARBA" id="ARBA00022631"/>
    </source>
</evidence>
<reference evidence="8" key="1">
    <citation type="submission" date="2015-09" db="EMBL/GenBank/DDBJ databases">
        <title>Scylla olivacea transcriptome.</title>
        <authorList>
            <person name="Ikhwanuddin M."/>
        </authorList>
    </citation>
    <scope>NUCLEOTIDE SEQUENCE</scope>
</reference>
<dbReference type="PANTHER" id="PTHR43466">
    <property type="entry name" value="2-OXO-4-HYDROXY-4-CARBOXY-5-UREIDOIMIDAZOLINE DECARBOXYLASE-RELATED"/>
    <property type="match status" value="1"/>
</dbReference>
<evidence type="ECO:0000256" key="2">
    <source>
        <dbReference type="ARBA" id="ARBA00004754"/>
    </source>
</evidence>
<protein>
    <recommendedName>
        <fullName evidence="3">2-oxo-4-hydroxy-4-carboxy-5-ureidoimidazoline decarboxylase</fullName>
        <ecNumber evidence="3">4.1.1.97</ecNumber>
    </recommendedName>
</protein>
<evidence type="ECO:0000256" key="5">
    <source>
        <dbReference type="ARBA" id="ARBA00022793"/>
    </source>
</evidence>
<sequence length="136" mass="15551">MSLPNRNTAPELTNVCRLFAGREGILRNLARIGNLPSSQNPQSRESYQEQRSVGLHDLTKEERSMLDSLNNDYYRKFGFPFVICVRLNRKEAILQKCAKRLHSTAAMELHTGVEEVKKIALLLLKNLVIEKLDSKL</sequence>
<name>A0A0P4WQ62_SCYOL</name>
<dbReference type="GO" id="GO:0006144">
    <property type="term" value="P:purine nucleobase metabolic process"/>
    <property type="evidence" value="ECO:0007669"/>
    <property type="project" value="UniProtKB-KW"/>
</dbReference>
<dbReference type="PANTHER" id="PTHR43466:SF1">
    <property type="entry name" value="2-OXO-4-HYDROXY-4-CARBOXY-5-UREIDOIMIDAZOLINE DECARBOXYLASE-RELATED"/>
    <property type="match status" value="1"/>
</dbReference>
<evidence type="ECO:0000259" key="7">
    <source>
        <dbReference type="Pfam" id="PF09349"/>
    </source>
</evidence>
<dbReference type="EMBL" id="GDRN01071801">
    <property type="protein sequence ID" value="JAI63638.1"/>
    <property type="molecule type" value="Transcribed_RNA"/>
</dbReference>
<dbReference type="Pfam" id="PF09349">
    <property type="entry name" value="OHCU_decarbox"/>
    <property type="match status" value="1"/>
</dbReference>
<dbReference type="GO" id="GO:0051997">
    <property type="term" value="F:2-oxo-4-hydroxy-4-carboxy-5-ureidoimidazoline decarboxylase activity"/>
    <property type="evidence" value="ECO:0007669"/>
    <property type="project" value="UniProtKB-EC"/>
</dbReference>
<dbReference type="GO" id="GO:0005777">
    <property type="term" value="C:peroxisome"/>
    <property type="evidence" value="ECO:0007669"/>
    <property type="project" value="TreeGrafter"/>
</dbReference>
<evidence type="ECO:0000256" key="3">
    <source>
        <dbReference type="ARBA" id="ARBA00012257"/>
    </source>
</evidence>
<evidence type="ECO:0000313" key="8">
    <source>
        <dbReference type="EMBL" id="JAI63638.1"/>
    </source>
</evidence>
<keyword evidence="5" id="KW-0210">Decarboxylase</keyword>
<keyword evidence="4" id="KW-0659">Purine metabolism</keyword>
<organism evidence="8">
    <name type="scientific">Scylla olivacea</name>
    <name type="common">Orange mud crab</name>
    <name type="synonym">Cancer olivacea</name>
    <dbReference type="NCBI Taxonomy" id="85551"/>
    <lineage>
        <taxon>Eukaryota</taxon>
        <taxon>Metazoa</taxon>
        <taxon>Ecdysozoa</taxon>
        <taxon>Arthropoda</taxon>
        <taxon>Crustacea</taxon>
        <taxon>Multicrustacea</taxon>
        <taxon>Malacostraca</taxon>
        <taxon>Eumalacostraca</taxon>
        <taxon>Eucarida</taxon>
        <taxon>Decapoda</taxon>
        <taxon>Pleocyemata</taxon>
        <taxon>Brachyura</taxon>
        <taxon>Eubrachyura</taxon>
        <taxon>Portunoidea</taxon>
        <taxon>Portunidae</taxon>
        <taxon>Portuninae</taxon>
        <taxon>Scylla</taxon>
    </lineage>
</organism>
<dbReference type="InterPro" id="IPR036778">
    <property type="entry name" value="OHCU_decarboxylase_sf"/>
</dbReference>
<proteinExistence type="predicted"/>
<keyword evidence="6" id="KW-0456">Lyase</keyword>
<dbReference type="AlphaFoldDB" id="A0A0P4WQ62"/>
<dbReference type="SUPFAM" id="SSF158694">
    <property type="entry name" value="UraD-Like"/>
    <property type="match status" value="1"/>
</dbReference>
<feature type="domain" description="Oxo-4-hydroxy-4-carboxy-5-ureidoimidazoline decarboxylase" evidence="7">
    <location>
        <begin position="22"/>
        <end position="122"/>
    </location>
</feature>